<feature type="binding site" evidence="12">
    <location>
        <position position="83"/>
    </location>
    <ligand>
        <name>S-adenosyl-L-methionine</name>
        <dbReference type="ChEBI" id="CHEBI:59789"/>
    </ligand>
</feature>
<dbReference type="HAMAP" id="MF_01225_B">
    <property type="entry name" value="MoaA_B"/>
    <property type="match status" value="1"/>
</dbReference>
<dbReference type="InterPro" id="IPR040064">
    <property type="entry name" value="MoaA-like"/>
</dbReference>
<dbReference type="InterPro" id="IPR007197">
    <property type="entry name" value="rSAM"/>
</dbReference>
<dbReference type="AlphaFoldDB" id="A0A975GVX0"/>
<comment type="similarity">
    <text evidence="12">Belongs to the radical SAM superfamily. MoaA family.</text>
</comment>
<dbReference type="GO" id="GO:0061799">
    <property type="term" value="F:cyclic pyranopterin monophosphate synthase activity"/>
    <property type="evidence" value="ECO:0007669"/>
    <property type="project" value="TreeGrafter"/>
</dbReference>
<keyword evidence="4 12" id="KW-0479">Metal-binding</keyword>
<organism evidence="14 15">
    <name type="scientific">Brevundimonas goettingensis</name>
    <dbReference type="NCBI Taxonomy" id="2774190"/>
    <lineage>
        <taxon>Bacteria</taxon>
        <taxon>Pseudomonadati</taxon>
        <taxon>Pseudomonadota</taxon>
        <taxon>Alphaproteobacteria</taxon>
        <taxon>Caulobacterales</taxon>
        <taxon>Caulobacteraceae</taxon>
        <taxon>Brevundimonas</taxon>
    </lineage>
</organism>
<dbReference type="InterPro" id="IPR013483">
    <property type="entry name" value="MoaA"/>
</dbReference>
<evidence type="ECO:0000256" key="2">
    <source>
        <dbReference type="ARBA" id="ARBA00022485"/>
    </source>
</evidence>
<comment type="cofactor">
    <cofactor evidence="12">
        <name>[4Fe-4S] cluster</name>
        <dbReference type="ChEBI" id="CHEBI:49883"/>
    </cofactor>
    <text evidence="12">Binds 2 [4Fe-4S] clusters. Binds 1 [4Fe-4S] cluster coordinated with 3 cysteines and an exchangeable S-adenosyl-L-methionine and 1 [4Fe-4S] cluster coordinated with 3 cysteines and the GTP-derived substrate.</text>
</comment>
<dbReference type="SFLD" id="SFLDS00029">
    <property type="entry name" value="Radical_SAM"/>
    <property type="match status" value="1"/>
</dbReference>
<feature type="binding site" evidence="12">
    <location>
        <position position="37"/>
    </location>
    <ligand>
        <name>[4Fe-4S] cluster</name>
        <dbReference type="ChEBI" id="CHEBI:49883"/>
        <label>1</label>
        <note>4Fe-4S-S-AdoMet</note>
    </ligand>
</feature>
<feature type="binding site" evidence="12">
    <location>
        <position position="270"/>
    </location>
    <ligand>
        <name>[4Fe-4S] cluster</name>
        <dbReference type="ChEBI" id="CHEBI:49883"/>
        <label>2</label>
        <note>4Fe-4S-substrate</note>
    </ligand>
</feature>
<protein>
    <recommendedName>
        <fullName evidence="1 12">GTP 3',8-cyclase</fullName>
        <ecNumber evidence="1 12">4.1.99.22</ecNumber>
    </recommendedName>
    <alternativeName>
        <fullName evidence="12">Molybdenum cofactor biosynthesis protein A</fullName>
    </alternativeName>
</protein>
<comment type="function">
    <text evidence="12">Catalyzes the cyclization of GTP to (8S)-3',8-cyclo-7,8-dihydroguanosine 5'-triphosphate.</text>
</comment>
<evidence type="ECO:0000313" key="14">
    <source>
        <dbReference type="EMBL" id="QTC91089.1"/>
    </source>
</evidence>
<dbReference type="Proteomes" id="UP000663918">
    <property type="component" value="Chromosome"/>
</dbReference>
<feature type="binding site" evidence="12">
    <location>
        <position position="273"/>
    </location>
    <ligand>
        <name>[4Fe-4S] cluster</name>
        <dbReference type="ChEBI" id="CHEBI:49883"/>
        <label>2</label>
        <note>4Fe-4S-substrate</note>
    </ligand>
</feature>
<dbReference type="InterPro" id="IPR010505">
    <property type="entry name" value="MoaA_twitch"/>
</dbReference>
<proteinExistence type="inferred from homology"/>
<dbReference type="GO" id="GO:1904047">
    <property type="term" value="F:S-adenosyl-L-methionine binding"/>
    <property type="evidence" value="ECO:0007669"/>
    <property type="project" value="UniProtKB-UniRule"/>
</dbReference>
<feature type="binding site" evidence="12">
    <location>
        <position position="79"/>
    </location>
    <ligand>
        <name>GTP</name>
        <dbReference type="ChEBI" id="CHEBI:37565"/>
    </ligand>
</feature>
<dbReference type="EC" id="4.1.99.22" evidence="1 12"/>
<dbReference type="EMBL" id="CP062222">
    <property type="protein sequence ID" value="QTC91089.1"/>
    <property type="molecule type" value="Genomic_DNA"/>
</dbReference>
<keyword evidence="5 12" id="KW-0547">Nucleotide-binding</keyword>
<evidence type="ECO:0000313" key="15">
    <source>
        <dbReference type="Proteomes" id="UP000663918"/>
    </source>
</evidence>
<keyword evidence="9 12" id="KW-0501">Molybdenum cofactor biosynthesis</keyword>
<gene>
    <name evidence="12 14" type="primary">moaA</name>
    <name evidence="14" type="ORF">IFJ75_18070</name>
</gene>
<keyword evidence="8 12" id="KW-0342">GTP-binding</keyword>
<dbReference type="KEGG" id="bgoe:IFJ75_18070"/>
<comment type="catalytic activity">
    <reaction evidence="11 12">
        <text>GTP + AH2 + S-adenosyl-L-methionine = (8S)-3',8-cyclo-7,8-dihydroguanosine 5'-triphosphate + 5'-deoxyadenosine + L-methionine + A + H(+)</text>
        <dbReference type="Rhea" id="RHEA:49576"/>
        <dbReference type="ChEBI" id="CHEBI:13193"/>
        <dbReference type="ChEBI" id="CHEBI:15378"/>
        <dbReference type="ChEBI" id="CHEBI:17319"/>
        <dbReference type="ChEBI" id="CHEBI:17499"/>
        <dbReference type="ChEBI" id="CHEBI:37565"/>
        <dbReference type="ChEBI" id="CHEBI:57844"/>
        <dbReference type="ChEBI" id="CHEBI:59789"/>
        <dbReference type="ChEBI" id="CHEBI:131766"/>
        <dbReference type="EC" id="4.1.99.22"/>
    </reaction>
</comment>
<dbReference type="PANTHER" id="PTHR22960">
    <property type="entry name" value="MOLYBDOPTERIN COFACTOR SYNTHESIS PROTEIN A"/>
    <property type="match status" value="1"/>
</dbReference>
<dbReference type="NCBIfam" id="TIGR02666">
    <property type="entry name" value="moaA"/>
    <property type="match status" value="1"/>
</dbReference>
<dbReference type="GO" id="GO:0006777">
    <property type="term" value="P:Mo-molybdopterin cofactor biosynthetic process"/>
    <property type="evidence" value="ECO:0007669"/>
    <property type="project" value="UniProtKB-UniRule"/>
</dbReference>
<keyword evidence="15" id="KW-1185">Reference proteome</keyword>
<dbReference type="InterPro" id="IPR013785">
    <property type="entry name" value="Aldolase_TIM"/>
</dbReference>
<sequence>MTVLFQSVPSVTTARPVLIDPFGRRIDYLRVSVTDRCDLRCVYCMAERQAFLPRRDLLTLEELDRLCTGFIDLGTRRLRLTGGEPLVRKGFMDLVRGLSRHLESGRLEELTLTTNGTRLAEHADDLAACGVRRINVSLDTLDADLYRRITRGGELAKVMVGLDAARAAGLEVKINTVALKGDNAGALPDMVAWAHGRGMGLTLIETMPLGEIEADRMDQYLPLSEVRADFEARWTLTPLARRTSGPARYVRVEETGGTLGFITPMSHSFCEACNRVRVTCTGDLVLCLGREDGVALTPVLRNHPDDDEPLREAIRAAILAKPKGHDFRIDRPGAAPAVARPMSMTGG</sequence>
<evidence type="ECO:0000256" key="10">
    <source>
        <dbReference type="ARBA" id="ARBA00023239"/>
    </source>
</evidence>
<dbReference type="GO" id="GO:0005525">
    <property type="term" value="F:GTP binding"/>
    <property type="evidence" value="ECO:0007669"/>
    <property type="project" value="UniProtKB-UniRule"/>
</dbReference>
<dbReference type="InterPro" id="IPR058240">
    <property type="entry name" value="rSAM_sf"/>
</dbReference>
<feature type="binding site" evidence="12">
    <location>
        <position position="137"/>
    </location>
    <ligand>
        <name>S-adenosyl-L-methionine</name>
        <dbReference type="ChEBI" id="CHEBI:59789"/>
    </ligand>
</feature>
<feature type="binding site" evidence="12">
    <location>
        <begin position="275"/>
        <end position="277"/>
    </location>
    <ligand>
        <name>GTP</name>
        <dbReference type="ChEBI" id="CHEBI:37565"/>
    </ligand>
</feature>
<feature type="binding site" evidence="12">
    <location>
        <position position="173"/>
    </location>
    <ligand>
        <name>GTP</name>
        <dbReference type="ChEBI" id="CHEBI:37565"/>
    </ligand>
</feature>
<feature type="binding site" evidence="12">
    <location>
        <position position="41"/>
    </location>
    <ligand>
        <name>[4Fe-4S] cluster</name>
        <dbReference type="ChEBI" id="CHEBI:49883"/>
        <label>1</label>
        <note>4Fe-4S-S-AdoMet</note>
    </ligand>
</feature>
<dbReference type="GO" id="GO:0046872">
    <property type="term" value="F:metal ion binding"/>
    <property type="evidence" value="ECO:0007669"/>
    <property type="project" value="UniProtKB-KW"/>
</dbReference>
<evidence type="ECO:0000256" key="11">
    <source>
        <dbReference type="ARBA" id="ARBA00048697"/>
    </source>
</evidence>
<evidence type="ECO:0000256" key="1">
    <source>
        <dbReference type="ARBA" id="ARBA00012167"/>
    </source>
</evidence>
<keyword evidence="6 12" id="KW-0408">Iron</keyword>
<feature type="binding site" evidence="12">
    <location>
        <position position="287"/>
    </location>
    <ligand>
        <name>[4Fe-4S] cluster</name>
        <dbReference type="ChEBI" id="CHEBI:49883"/>
        <label>2</label>
        <note>4Fe-4S-substrate</note>
    </ligand>
</feature>
<comment type="subunit">
    <text evidence="12">Monomer and homodimer.</text>
</comment>
<keyword evidence="7 12" id="KW-0411">Iron-sulfur</keyword>
<dbReference type="SUPFAM" id="SSF102114">
    <property type="entry name" value="Radical SAM enzymes"/>
    <property type="match status" value="1"/>
</dbReference>
<dbReference type="SMART" id="SM00729">
    <property type="entry name" value="Elp3"/>
    <property type="match status" value="1"/>
</dbReference>
<dbReference type="Pfam" id="PF04055">
    <property type="entry name" value="Radical_SAM"/>
    <property type="match status" value="1"/>
</dbReference>
<dbReference type="RefSeq" id="WP_207870093.1">
    <property type="nucleotide sequence ID" value="NZ_CP062222.1"/>
</dbReference>
<name>A0A975GVX0_9CAUL</name>
<keyword evidence="3 12" id="KW-0949">S-adenosyl-L-methionine</keyword>
<evidence type="ECO:0000256" key="8">
    <source>
        <dbReference type="ARBA" id="ARBA00023134"/>
    </source>
</evidence>
<keyword evidence="10 12" id="KW-0456">Lyase</keyword>
<dbReference type="Pfam" id="PF06463">
    <property type="entry name" value="Mob_synth_C"/>
    <property type="match status" value="1"/>
</dbReference>
<feature type="domain" description="Radical SAM core" evidence="13">
    <location>
        <begin position="21"/>
        <end position="247"/>
    </location>
</feature>
<evidence type="ECO:0000256" key="6">
    <source>
        <dbReference type="ARBA" id="ARBA00023004"/>
    </source>
</evidence>
<keyword evidence="2 12" id="KW-0004">4Fe-4S</keyword>
<dbReference type="PANTHER" id="PTHR22960:SF0">
    <property type="entry name" value="MOLYBDENUM COFACTOR BIOSYNTHESIS PROTEIN 1"/>
    <property type="match status" value="1"/>
</dbReference>
<dbReference type="InterPro" id="IPR050105">
    <property type="entry name" value="MoCo_biosynth_MoaA/MoaC"/>
</dbReference>
<evidence type="ECO:0000256" key="5">
    <source>
        <dbReference type="ARBA" id="ARBA00022741"/>
    </source>
</evidence>
<dbReference type="PROSITE" id="PS01305">
    <property type="entry name" value="MOAA_NIFB_PQQE"/>
    <property type="match status" value="1"/>
</dbReference>
<dbReference type="PROSITE" id="PS51918">
    <property type="entry name" value="RADICAL_SAM"/>
    <property type="match status" value="1"/>
</dbReference>
<dbReference type="GO" id="GO:0061798">
    <property type="term" value="F:GTP 3',8'-cyclase activity"/>
    <property type="evidence" value="ECO:0007669"/>
    <property type="project" value="UniProtKB-UniRule"/>
</dbReference>
<dbReference type="SFLD" id="SFLDG01386">
    <property type="entry name" value="main_SPASM_domain-containing"/>
    <property type="match status" value="1"/>
</dbReference>
<evidence type="ECO:0000259" key="13">
    <source>
        <dbReference type="PROSITE" id="PS51918"/>
    </source>
</evidence>
<accession>A0A975GVX0</accession>
<feature type="binding site" evidence="12">
    <location>
        <position position="207"/>
    </location>
    <ligand>
        <name>S-adenosyl-L-methionine</name>
        <dbReference type="ChEBI" id="CHEBI:59789"/>
    </ligand>
</feature>
<feature type="binding site" evidence="12">
    <location>
        <position position="43"/>
    </location>
    <ligand>
        <name>S-adenosyl-L-methionine</name>
        <dbReference type="ChEBI" id="CHEBI:59789"/>
    </ligand>
</feature>
<evidence type="ECO:0000256" key="9">
    <source>
        <dbReference type="ARBA" id="ARBA00023150"/>
    </source>
</evidence>
<dbReference type="GO" id="GO:0051539">
    <property type="term" value="F:4 iron, 4 sulfur cluster binding"/>
    <property type="evidence" value="ECO:0007669"/>
    <property type="project" value="UniProtKB-UniRule"/>
</dbReference>
<dbReference type="CDD" id="cd21117">
    <property type="entry name" value="Twitch_MoaA"/>
    <property type="match status" value="1"/>
</dbReference>
<dbReference type="InterPro" id="IPR000385">
    <property type="entry name" value="MoaA_NifB_PqqE_Fe-S-bd_CS"/>
</dbReference>
<dbReference type="SFLD" id="SFLDG01383">
    <property type="entry name" value="cyclic_pyranopterin_phosphate"/>
    <property type="match status" value="1"/>
</dbReference>
<evidence type="ECO:0000256" key="7">
    <source>
        <dbReference type="ARBA" id="ARBA00023014"/>
    </source>
</evidence>
<dbReference type="Gene3D" id="3.20.20.70">
    <property type="entry name" value="Aldolase class I"/>
    <property type="match status" value="1"/>
</dbReference>
<feature type="binding site" evidence="12">
    <location>
        <position position="30"/>
    </location>
    <ligand>
        <name>GTP</name>
        <dbReference type="ChEBI" id="CHEBI:37565"/>
    </ligand>
</feature>
<evidence type="ECO:0000256" key="4">
    <source>
        <dbReference type="ARBA" id="ARBA00022723"/>
    </source>
</evidence>
<evidence type="ECO:0000256" key="3">
    <source>
        <dbReference type="ARBA" id="ARBA00022691"/>
    </source>
</evidence>
<dbReference type="CDD" id="cd01335">
    <property type="entry name" value="Radical_SAM"/>
    <property type="match status" value="1"/>
</dbReference>
<reference evidence="14" key="1">
    <citation type="submission" date="2020-09" db="EMBL/GenBank/DDBJ databases">
        <title>Brevundimonas sp. LVF2 isolated from a puddle in Goettingen, Germany.</title>
        <authorList>
            <person name="Friedrich I."/>
            <person name="Klassen A."/>
            <person name="Hannes N."/>
            <person name="Schneider D."/>
            <person name="Hertel R."/>
            <person name="Daniel R."/>
        </authorList>
    </citation>
    <scope>NUCLEOTIDE SEQUENCE</scope>
    <source>
        <strain evidence="14">LVF2</strain>
    </source>
</reference>
<feature type="binding site" evidence="12">
    <location>
        <position position="113"/>
    </location>
    <ligand>
        <name>GTP</name>
        <dbReference type="ChEBI" id="CHEBI:37565"/>
    </ligand>
</feature>
<dbReference type="InterPro" id="IPR006638">
    <property type="entry name" value="Elp3/MiaA/NifB-like_rSAM"/>
</dbReference>
<evidence type="ECO:0000256" key="12">
    <source>
        <dbReference type="HAMAP-Rule" id="MF_01225"/>
    </source>
</evidence>
<feature type="binding site" evidence="12">
    <location>
        <position position="44"/>
    </location>
    <ligand>
        <name>[4Fe-4S] cluster</name>
        <dbReference type="ChEBI" id="CHEBI:49883"/>
        <label>1</label>
        <note>4Fe-4S-S-AdoMet</note>
    </ligand>
</feature>
<dbReference type="SFLD" id="SFLDG01067">
    <property type="entry name" value="SPASM/twitch_domain_containing"/>
    <property type="match status" value="1"/>
</dbReference>
<comment type="pathway">
    <text evidence="12">Cofactor biosynthesis; molybdopterin biosynthesis.</text>
</comment>